<dbReference type="EMBL" id="CP002999">
    <property type="protein sequence ID" value="AEM71852.1"/>
    <property type="molecule type" value="Genomic_DNA"/>
</dbReference>
<dbReference type="HOGENOM" id="CLU_027853_9_1_10"/>
<comment type="similarity">
    <text evidence="1">To bacterial alkanal monooxygenase alpha and beta chains.</text>
</comment>
<protein>
    <recommendedName>
        <fullName evidence="2">Luciferase-like monooxygenase</fullName>
    </recommendedName>
</protein>
<name>G2PJ31_ALLRU</name>
<dbReference type="Gene3D" id="3.20.20.30">
    <property type="entry name" value="Luciferase-like domain"/>
    <property type="match status" value="1"/>
</dbReference>
<evidence type="ECO:0000313" key="4">
    <source>
        <dbReference type="EMBL" id="AEM71852.1"/>
    </source>
</evidence>
<dbReference type="InterPro" id="IPR019949">
    <property type="entry name" value="CmoO-like"/>
</dbReference>
<dbReference type="PANTHER" id="PTHR30137:SF6">
    <property type="entry name" value="LUCIFERASE-LIKE MONOOXYGENASE"/>
    <property type="match status" value="1"/>
</dbReference>
<keyword evidence="5" id="KW-1185">Reference proteome</keyword>
<organism evidence="4 5">
    <name type="scientific">Allomuricauda ruestringensis (strain DSM 13258 / CIP 107369 / LMG 19739 / B1)</name>
    <name type="common">Muricauda ruestringensis</name>
    <dbReference type="NCBI Taxonomy" id="886377"/>
    <lineage>
        <taxon>Bacteria</taxon>
        <taxon>Pseudomonadati</taxon>
        <taxon>Bacteroidota</taxon>
        <taxon>Flavobacteriia</taxon>
        <taxon>Flavobacteriales</taxon>
        <taxon>Flavobacteriaceae</taxon>
        <taxon>Flagellimonas</taxon>
    </lineage>
</organism>
<dbReference type="eggNOG" id="COG2141">
    <property type="taxonomic scope" value="Bacteria"/>
</dbReference>
<dbReference type="FunFam" id="3.20.20.30:FF:000002">
    <property type="entry name" value="LLM class flavin-dependent oxidoreductase"/>
    <property type="match status" value="1"/>
</dbReference>
<proteinExistence type="predicted"/>
<evidence type="ECO:0000256" key="2">
    <source>
        <dbReference type="ARBA" id="ARBA00074555"/>
    </source>
</evidence>
<dbReference type="STRING" id="886377.Murru_2828"/>
<dbReference type="Proteomes" id="UP000008908">
    <property type="component" value="Chromosome"/>
</dbReference>
<evidence type="ECO:0000313" key="5">
    <source>
        <dbReference type="Proteomes" id="UP000008908"/>
    </source>
</evidence>
<dbReference type="KEGG" id="mrs:Murru_2828"/>
<sequence length="347" mass="38262">MNSKKIAYSILELAVLPKGSSINQVYKNTVALAQKAEALGYERMWFAEHHNMPAITSSAPEILIGHVAQHTSTLRVGSGGVMLPNHSPFVVAEKFGTLGNLFPNRIDLGLGRAPGTDQQTAHAINPGFIEATHSFPSDIEKIQNYFSTDNKTSKVRVTLAEGVDVPIYILGSSTSSARLAAQKGLPYAFASHFATAQLFNALEIYREQFQPSEALQEPYVIAGINVIIADTDEEAERLYTSALRMVINILSGTQSEFIEPPTEMSTSLQEVRQHPAIMQMTRYSFVGSKETVKKQVQSFIDETQVDEVIVSSIMYNAEDRLKSAELFAEIMMEINKSTEIHKTSSVE</sequence>
<dbReference type="SUPFAM" id="SSF51679">
    <property type="entry name" value="Bacterial luciferase-like"/>
    <property type="match status" value="1"/>
</dbReference>
<dbReference type="PANTHER" id="PTHR30137">
    <property type="entry name" value="LUCIFERASE-LIKE MONOOXYGENASE"/>
    <property type="match status" value="1"/>
</dbReference>
<dbReference type="InterPro" id="IPR036661">
    <property type="entry name" value="Luciferase-like_sf"/>
</dbReference>
<accession>G2PJ31</accession>
<gene>
    <name evidence="4" type="ordered locus">Murru_2828</name>
</gene>
<reference evidence="5" key="1">
    <citation type="submission" date="2011-08" db="EMBL/GenBank/DDBJ databases">
        <title>The complete genome of Muricauda ruestringensis DSM 13258.</title>
        <authorList>
            <person name="Lucas S."/>
            <person name="Han J."/>
            <person name="Lapidus A."/>
            <person name="Bruce D."/>
            <person name="Goodwin L."/>
            <person name="Pitluck S."/>
            <person name="Peters L."/>
            <person name="Kyrpides N."/>
            <person name="Mavromatis K."/>
            <person name="Ivanova N."/>
            <person name="Ovchinnikova G."/>
            <person name="Teshima H."/>
            <person name="Detter J.C."/>
            <person name="Tapia R."/>
            <person name="Han C."/>
            <person name="Land M."/>
            <person name="Hauser L."/>
            <person name="Markowitz V."/>
            <person name="Cheng J.-F."/>
            <person name="Hugenholtz P."/>
            <person name="Woyke T."/>
            <person name="Wu D."/>
            <person name="Spring S."/>
            <person name="Schroeder M."/>
            <person name="Brambilla E."/>
            <person name="Klenk H.-P."/>
            <person name="Eisen J.A."/>
        </authorList>
    </citation>
    <scope>NUCLEOTIDE SEQUENCE [LARGE SCALE GENOMIC DNA]</scope>
    <source>
        <strain evidence="5">DSM 13258 / LMG 19739 / B1</strain>
    </source>
</reference>
<dbReference type="AlphaFoldDB" id="G2PJ31"/>
<dbReference type="NCBIfam" id="TIGR03558">
    <property type="entry name" value="oxido_grp_1"/>
    <property type="match status" value="1"/>
</dbReference>
<feature type="domain" description="Luciferase-like" evidence="3">
    <location>
        <begin position="23"/>
        <end position="298"/>
    </location>
</feature>
<dbReference type="RefSeq" id="WP_014034133.1">
    <property type="nucleotide sequence ID" value="NC_015945.1"/>
</dbReference>
<dbReference type="Pfam" id="PF00296">
    <property type="entry name" value="Bac_luciferase"/>
    <property type="match status" value="1"/>
</dbReference>
<evidence type="ECO:0000259" key="3">
    <source>
        <dbReference type="Pfam" id="PF00296"/>
    </source>
</evidence>
<dbReference type="InterPro" id="IPR011251">
    <property type="entry name" value="Luciferase-like_dom"/>
</dbReference>
<dbReference type="GO" id="GO:0016705">
    <property type="term" value="F:oxidoreductase activity, acting on paired donors, with incorporation or reduction of molecular oxygen"/>
    <property type="evidence" value="ECO:0007669"/>
    <property type="project" value="InterPro"/>
</dbReference>
<evidence type="ECO:0000256" key="1">
    <source>
        <dbReference type="ARBA" id="ARBA00007789"/>
    </source>
</evidence>
<dbReference type="OrthoDB" id="9780518at2"/>
<dbReference type="InterPro" id="IPR050766">
    <property type="entry name" value="Bact_Lucif_Oxidored"/>
</dbReference>
<reference evidence="4 5" key="2">
    <citation type="journal article" date="2012" name="Stand. Genomic Sci.">
        <title>Complete genome sequence of the facultatively anaerobic, appendaged bacterium Muricauda ruestringensis type strain (B1(T)).</title>
        <authorList>
            <person name="Huntemann M."/>
            <person name="Teshima H."/>
            <person name="Lapidus A."/>
            <person name="Nolan M."/>
            <person name="Lucas S."/>
            <person name="Hammon N."/>
            <person name="Deshpande S."/>
            <person name="Cheng J.F."/>
            <person name="Tapia R."/>
            <person name="Goodwin L.A."/>
            <person name="Pitluck S."/>
            <person name="Liolios K."/>
            <person name="Pagani I."/>
            <person name="Ivanova N."/>
            <person name="Mavromatis K."/>
            <person name="Mikhailova N."/>
            <person name="Pati A."/>
            <person name="Chen A."/>
            <person name="Palaniappan K."/>
            <person name="Land M."/>
            <person name="Hauser L."/>
            <person name="Pan C."/>
            <person name="Brambilla E.M."/>
            <person name="Rohde M."/>
            <person name="Spring S."/>
            <person name="Goker M."/>
            <person name="Detter J.C."/>
            <person name="Bristow J."/>
            <person name="Eisen J.A."/>
            <person name="Markowitz V."/>
            <person name="Hugenholtz P."/>
            <person name="Kyrpides N.C."/>
            <person name="Klenk H.P."/>
            <person name="Woyke T."/>
        </authorList>
    </citation>
    <scope>NUCLEOTIDE SEQUENCE [LARGE SCALE GENOMIC DNA]</scope>
    <source>
        <strain evidence="5">DSM 13258 / LMG 19739 / B1</strain>
    </source>
</reference>
<dbReference type="GO" id="GO:0005829">
    <property type="term" value="C:cytosol"/>
    <property type="evidence" value="ECO:0007669"/>
    <property type="project" value="TreeGrafter"/>
</dbReference>